<feature type="active site" description="Proton donor" evidence="4">
    <location>
        <position position="50"/>
    </location>
</feature>
<dbReference type="Proteomes" id="UP000019384">
    <property type="component" value="Unassembled WGS sequence"/>
</dbReference>
<feature type="binding site" evidence="5">
    <location>
        <position position="108"/>
    </location>
    <ligand>
        <name>substrate</name>
    </ligand>
</feature>
<dbReference type="PROSITE" id="PS00798">
    <property type="entry name" value="ALDOKETO_REDUCTASE_1"/>
    <property type="match status" value="1"/>
</dbReference>
<gene>
    <name evidence="8" type="ORF">KUCA_T00001834001</name>
</gene>
<dbReference type="OrthoDB" id="416253at2759"/>
<name>W6MIU6_9ASCO</name>
<feature type="domain" description="NADP-dependent oxidoreductase" evidence="7">
    <location>
        <begin position="18"/>
        <end position="280"/>
    </location>
</feature>
<evidence type="ECO:0000313" key="8">
    <source>
        <dbReference type="EMBL" id="CDK25863.1"/>
    </source>
</evidence>
<dbReference type="InterPro" id="IPR036812">
    <property type="entry name" value="NAD(P)_OxRdtase_dom_sf"/>
</dbReference>
<evidence type="ECO:0000256" key="1">
    <source>
        <dbReference type="ARBA" id="ARBA00007905"/>
    </source>
</evidence>
<keyword evidence="2" id="KW-0521">NADP</keyword>
<feature type="site" description="Lowers pKa of active site Tyr" evidence="6">
    <location>
        <position position="75"/>
    </location>
</feature>
<dbReference type="PIRSF" id="PIRSF000097">
    <property type="entry name" value="AKR"/>
    <property type="match status" value="1"/>
</dbReference>
<dbReference type="SUPFAM" id="SSF51430">
    <property type="entry name" value="NAD(P)-linked oxidoreductase"/>
    <property type="match status" value="1"/>
</dbReference>
<dbReference type="RefSeq" id="XP_022457874.1">
    <property type="nucleotide sequence ID" value="XM_022604055.1"/>
</dbReference>
<dbReference type="STRING" id="1382522.W6MIU6"/>
<dbReference type="CDD" id="cd19071">
    <property type="entry name" value="AKR_AKR1-5-like"/>
    <property type="match status" value="1"/>
</dbReference>
<proteinExistence type="inferred from homology"/>
<evidence type="ECO:0000256" key="3">
    <source>
        <dbReference type="ARBA" id="ARBA00023002"/>
    </source>
</evidence>
<evidence type="ECO:0000256" key="4">
    <source>
        <dbReference type="PIRSR" id="PIRSR000097-1"/>
    </source>
</evidence>
<evidence type="ECO:0000259" key="7">
    <source>
        <dbReference type="Pfam" id="PF00248"/>
    </source>
</evidence>
<dbReference type="InterPro" id="IPR020471">
    <property type="entry name" value="AKR"/>
</dbReference>
<sequence>MTSHIVTLANGVKMPAFGLGTWQSGPNEVCKAVEYALKAGYRHIDTASIYGNEEEVGEGIKNAKIPRDEVFVTTKLWNSMHAPEDVPVALDTSLKKLGLDYVDLYLMHYPCANDKAAFEKGENKSVDIDYVETYRAMEALLDTGKVRAIGISNFCQSELDRLLAAAKIVPAVHQMELHPYLKQETFLDYHKSHGIHVTAYSAFGNQNPSYALAGEPRILEHPKVLEVAASTEKTPAQILVAWAIQRGTSVIPKSVTPSRIDENIGGESLVLSPEDFEKVSTLGYSIRYSDFGPLVGYKYYSDLECPGK</sequence>
<dbReference type="PRINTS" id="PR00069">
    <property type="entry name" value="ALDKETRDTASE"/>
</dbReference>
<evidence type="ECO:0000256" key="6">
    <source>
        <dbReference type="PIRSR" id="PIRSR000097-3"/>
    </source>
</evidence>
<dbReference type="GO" id="GO:0016616">
    <property type="term" value="F:oxidoreductase activity, acting on the CH-OH group of donors, NAD or NADP as acceptor"/>
    <property type="evidence" value="ECO:0007669"/>
    <property type="project" value="UniProtKB-ARBA"/>
</dbReference>
<dbReference type="GeneID" id="34519262"/>
<dbReference type="EMBL" id="HG793126">
    <property type="protein sequence ID" value="CDK25863.1"/>
    <property type="molecule type" value="Genomic_DNA"/>
</dbReference>
<keyword evidence="9" id="KW-1185">Reference proteome</keyword>
<accession>W6MIU6</accession>
<dbReference type="InterPro" id="IPR023210">
    <property type="entry name" value="NADP_OxRdtase_dom"/>
</dbReference>
<reference evidence="8" key="2">
    <citation type="submission" date="2014-02" db="EMBL/GenBank/DDBJ databases">
        <title>Complete DNA sequence of /Kuraishia capsulata/ illustrates novel genomic features among budding yeasts (/Saccharomycotina/).</title>
        <authorList>
            <person name="Morales L."/>
            <person name="Noel B."/>
            <person name="Porcel B."/>
            <person name="Marcet-Houben M."/>
            <person name="Hullo M-F."/>
            <person name="Sacerdot C."/>
            <person name="Tekaia F."/>
            <person name="Leh-Louis V."/>
            <person name="Despons L."/>
            <person name="Khanna V."/>
            <person name="Aury J-M."/>
            <person name="Barbe V."/>
            <person name="Couloux A."/>
            <person name="Labadie K."/>
            <person name="Pelletier E."/>
            <person name="Souciet J-L."/>
            <person name="Boekhout T."/>
            <person name="Gabaldon T."/>
            <person name="Wincker P."/>
            <person name="Dujon B."/>
        </authorList>
    </citation>
    <scope>NUCLEOTIDE SEQUENCE</scope>
    <source>
        <strain evidence="8">CBS 1993</strain>
    </source>
</reference>
<protein>
    <recommendedName>
        <fullName evidence="7">NADP-dependent oxidoreductase domain-containing protein</fullName>
    </recommendedName>
</protein>
<dbReference type="AlphaFoldDB" id="W6MIU6"/>
<dbReference type="FunFam" id="3.20.20.100:FF:000006">
    <property type="entry name" value="Aldo-keto reductase family 1 member A1"/>
    <property type="match status" value="1"/>
</dbReference>
<dbReference type="PANTHER" id="PTHR11732">
    <property type="entry name" value="ALDO/KETO REDUCTASE"/>
    <property type="match status" value="1"/>
</dbReference>
<organism evidence="8 9">
    <name type="scientific">Kuraishia capsulata CBS 1993</name>
    <dbReference type="NCBI Taxonomy" id="1382522"/>
    <lineage>
        <taxon>Eukaryota</taxon>
        <taxon>Fungi</taxon>
        <taxon>Dikarya</taxon>
        <taxon>Ascomycota</taxon>
        <taxon>Saccharomycotina</taxon>
        <taxon>Pichiomycetes</taxon>
        <taxon>Pichiales</taxon>
        <taxon>Pichiaceae</taxon>
        <taxon>Kuraishia</taxon>
    </lineage>
</organism>
<dbReference type="Pfam" id="PF00248">
    <property type="entry name" value="Aldo_ket_red"/>
    <property type="match status" value="1"/>
</dbReference>
<evidence type="ECO:0000313" key="9">
    <source>
        <dbReference type="Proteomes" id="UP000019384"/>
    </source>
</evidence>
<dbReference type="InterPro" id="IPR018170">
    <property type="entry name" value="Aldo/ket_reductase_CS"/>
</dbReference>
<dbReference type="PROSITE" id="PS00062">
    <property type="entry name" value="ALDOKETO_REDUCTASE_2"/>
    <property type="match status" value="1"/>
</dbReference>
<evidence type="ECO:0000256" key="5">
    <source>
        <dbReference type="PIRSR" id="PIRSR000097-2"/>
    </source>
</evidence>
<keyword evidence="3" id="KW-0560">Oxidoreductase</keyword>
<dbReference type="Gene3D" id="3.20.20.100">
    <property type="entry name" value="NADP-dependent oxidoreductase domain"/>
    <property type="match status" value="1"/>
</dbReference>
<dbReference type="HOGENOM" id="CLU_023205_0_0_1"/>
<reference evidence="8" key="1">
    <citation type="submission" date="2013-12" db="EMBL/GenBank/DDBJ databases">
        <authorList>
            <person name="Genoscope - CEA"/>
        </authorList>
    </citation>
    <scope>NUCLEOTIDE SEQUENCE</scope>
    <source>
        <strain evidence="8">CBS 1993</strain>
    </source>
</reference>
<comment type="similarity">
    <text evidence="1">Belongs to the aldo/keto reductase family.</text>
</comment>
<evidence type="ECO:0000256" key="2">
    <source>
        <dbReference type="ARBA" id="ARBA00022857"/>
    </source>
</evidence>